<dbReference type="AlphaFoldDB" id="A0A2H0B5C6"/>
<dbReference type="NCBIfam" id="TIGR03980">
    <property type="entry name" value="prismane_assoc"/>
    <property type="match status" value="1"/>
</dbReference>
<proteinExistence type="predicted"/>
<dbReference type="InterPro" id="IPR023883">
    <property type="entry name" value="CHP03980_redox-disulphide"/>
</dbReference>
<accession>A0A2H0B5C6</accession>
<evidence type="ECO:0000313" key="2">
    <source>
        <dbReference type="EMBL" id="PIP52883.1"/>
    </source>
</evidence>
<evidence type="ECO:0000313" key="3">
    <source>
        <dbReference type="Proteomes" id="UP000229459"/>
    </source>
</evidence>
<sequence>MKKITKNTNLGELMQTYPQLTKVLVDDYGLHCAGCFAAAFDTIEQGAEIHGMSKKQIEKMVERLNMLIK</sequence>
<dbReference type="InterPro" id="IPR038062">
    <property type="entry name" value="ScdA-like_N_sf"/>
</dbReference>
<dbReference type="SUPFAM" id="SSF140683">
    <property type="entry name" value="SP0561-like"/>
    <property type="match status" value="1"/>
</dbReference>
<reference evidence="2 3" key="1">
    <citation type="submission" date="2017-09" db="EMBL/GenBank/DDBJ databases">
        <title>Depth-based differentiation of microbial function through sediment-hosted aquifers and enrichment of novel symbionts in the deep terrestrial subsurface.</title>
        <authorList>
            <person name="Probst A.J."/>
            <person name="Ladd B."/>
            <person name="Jarett J.K."/>
            <person name="Geller-Mcgrath D.E."/>
            <person name="Sieber C.M."/>
            <person name="Emerson J.B."/>
            <person name="Anantharaman K."/>
            <person name="Thomas B.C."/>
            <person name="Malmstrom R."/>
            <person name="Stieglmeier M."/>
            <person name="Klingl A."/>
            <person name="Woyke T."/>
            <person name="Ryan C.M."/>
            <person name="Banfield J.F."/>
        </authorList>
    </citation>
    <scope>NUCLEOTIDE SEQUENCE [LARGE SCALE GENOMIC DNA]</scope>
    <source>
        <strain evidence="2">CG23_combo_of_CG06-09_8_20_14_all_34_8</strain>
    </source>
</reference>
<feature type="domain" description="DUF1858" evidence="1">
    <location>
        <begin position="4"/>
        <end position="53"/>
    </location>
</feature>
<dbReference type="Gene3D" id="1.10.3910.10">
    <property type="entry name" value="SP0561-like"/>
    <property type="match status" value="1"/>
</dbReference>
<dbReference type="PANTHER" id="PTHR39341">
    <property type="entry name" value="BSL7085 PROTEIN"/>
    <property type="match status" value="1"/>
</dbReference>
<dbReference type="Proteomes" id="UP000229459">
    <property type="component" value="Unassembled WGS sequence"/>
</dbReference>
<name>A0A2H0B5C6_9BACT</name>
<dbReference type="EMBL" id="PCSR01000096">
    <property type="protein sequence ID" value="PIP52883.1"/>
    <property type="molecule type" value="Genomic_DNA"/>
</dbReference>
<organism evidence="2 3">
    <name type="scientific">Candidatus Beckwithbacteria bacterium CG23_combo_of_CG06-09_8_20_14_all_34_8</name>
    <dbReference type="NCBI Taxonomy" id="1974497"/>
    <lineage>
        <taxon>Bacteria</taxon>
        <taxon>Candidatus Beckwithiibacteriota</taxon>
    </lineage>
</organism>
<gene>
    <name evidence="2" type="ORF">COX08_04020</name>
</gene>
<dbReference type="InterPro" id="IPR015077">
    <property type="entry name" value="DUF1858"/>
</dbReference>
<dbReference type="PANTHER" id="PTHR39341:SF1">
    <property type="entry name" value="DUF1858 DOMAIN-CONTAINING PROTEIN"/>
    <property type="match status" value="1"/>
</dbReference>
<dbReference type="Pfam" id="PF08984">
    <property type="entry name" value="DUF1858"/>
    <property type="match status" value="1"/>
</dbReference>
<comment type="caution">
    <text evidence="2">The sequence shown here is derived from an EMBL/GenBank/DDBJ whole genome shotgun (WGS) entry which is preliminary data.</text>
</comment>
<protein>
    <submittedName>
        <fullName evidence="2">Disulfide oxidoreductase</fullName>
    </submittedName>
</protein>
<evidence type="ECO:0000259" key="1">
    <source>
        <dbReference type="Pfam" id="PF08984"/>
    </source>
</evidence>